<dbReference type="Gene3D" id="1.20.120.450">
    <property type="entry name" value="dinb family like domain"/>
    <property type="match status" value="1"/>
</dbReference>
<accession>A0ABU6NDA0</accession>
<organism evidence="2 3">
    <name type="scientific">Bacillus xiapuensis</name>
    <dbReference type="NCBI Taxonomy" id="2014075"/>
    <lineage>
        <taxon>Bacteria</taxon>
        <taxon>Bacillati</taxon>
        <taxon>Bacillota</taxon>
        <taxon>Bacilli</taxon>
        <taxon>Bacillales</taxon>
        <taxon>Bacillaceae</taxon>
        <taxon>Bacillus</taxon>
    </lineage>
</organism>
<comment type="caution">
    <text evidence="2">The sequence shown here is derived from an EMBL/GenBank/DDBJ whole genome shotgun (WGS) entry which is preliminary data.</text>
</comment>
<evidence type="ECO:0000313" key="3">
    <source>
        <dbReference type="Proteomes" id="UP001330749"/>
    </source>
</evidence>
<gene>
    <name evidence="2" type="ORF">P4447_12070</name>
</gene>
<keyword evidence="3" id="KW-1185">Reference proteome</keyword>
<feature type="domain" description="DinB-like" evidence="1">
    <location>
        <begin position="9"/>
        <end position="158"/>
    </location>
</feature>
<dbReference type="EMBL" id="JARMQG010000148">
    <property type="protein sequence ID" value="MED3563178.1"/>
    <property type="molecule type" value="Genomic_DNA"/>
</dbReference>
<dbReference type="Proteomes" id="UP001330749">
    <property type="component" value="Unassembled WGS sequence"/>
</dbReference>
<dbReference type="InterPro" id="IPR024775">
    <property type="entry name" value="DinB-like"/>
</dbReference>
<name>A0ABU6NDA0_9BACI</name>
<reference evidence="2 3" key="1">
    <citation type="submission" date="2023-03" db="EMBL/GenBank/DDBJ databases">
        <title>Bacillus Genome Sequencing.</title>
        <authorList>
            <person name="Dunlap C."/>
        </authorList>
    </citation>
    <scope>NUCLEOTIDE SEQUENCE [LARGE SCALE GENOMIC DNA]</scope>
    <source>
        <strain evidence="2 3">B-14544</strain>
    </source>
</reference>
<dbReference type="RefSeq" id="WP_327968214.1">
    <property type="nucleotide sequence ID" value="NZ_JARMQG010000148.1"/>
</dbReference>
<protein>
    <submittedName>
        <fullName evidence="2">DinB family protein</fullName>
    </submittedName>
</protein>
<dbReference type="Pfam" id="PF12867">
    <property type="entry name" value="DinB_2"/>
    <property type="match status" value="1"/>
</dbReference>
<dbReference type="InterPro" id="IPR034660">
    <property type="entry name" value="DinB/YfiT-like"/>
</dbReference>
<sequence>MNSVIENLLETRKYLIDEIKSLTHEEFNRKPGSDQWSVAEVCHHLVILETRTAMLIQHLVKQPDHKKVEPKPIHLATDRSKKFNAPESVQPSGEPFEIKQMLEMLTDARDGLMKVLESIEDQNVLMEISAAHPVFGELPLSQWVELIGLHEQRHIEQIEEIKQFVL</sequence>
<evidence type="ECO:0000259" key="1">
    <source>
        <dbReference type="Pfam" id="PF12867"/>
    </source>
</evidence>
<proteinExistence type="predicted"/>
<dbReference type="SUPFAM" id="SSF109854">
    <property type="entry name" value="DinB/YfiT-like putative metalloenzymes"/>
    <property type="match status" value="1"/>
</dbReference>
<evidence type="ECO:0000313" key="2">
    <source>
        <dbReference type="EMBL" id="MED3563178.1"/>
    </source>
</evidence>